<evidence type="ECO:0000256" key="1">
    <source>
        <dbReference type="ARBA" id="ARBA00008007"/>
    </source>
</evidence>
<protein>
    <submittedName>
        <fullName evidence="3">ComF family protein</fullName>
    </submittedName>
</protein>
<keyword evidence="4" id="KW-1185">Reference proteome</keyword>
<dbReference type="Pfam" id="PF00156">
    <property type="entry name" value="Pribosyltran"/>
    <property type="match status" value="1"/>
</dbReference>
<dbReference type="PANTHER" id="PTHR47505">
    <property type="entry name" value="DNA UTILIZATION PROTEIN YHGH"/>
    <property type="match status" value="1"/>
</dbReference>
<name>A0A926N6J2_9BACL</name>
<dbReference type="SUPFAM" id="SSF53271">
    <property type="entry name" value="PRTase-like"/>
    <property type="match status" value="1"/>
</dbReference>
<feature type="domain" description="Phosphoribosyltransferase" evidence="2">
    <location>
        <begin position="82"/>
        <end position="171"/>
    </location>
</feature>
<dbReference type="Gene3D" id="3.40.50.2020">
    <property type="match status" value="1"/>
</dbReference>
<comment type="caution">
    <text evidence="3">The sequence shown here is derived from an EMBL/GenBank/DDBJ whole genome shotgun (WGS) entry which is preliminary data.</text>
</comment>
<dbReference type="AlphaFoldDB" id="A0A926N6J2"/>
<dbReference type="PANTHER" id="PTHR47505:SF1">
    <property type="entry name" value="DNA UTILIZATION PROTEIN YHGH"/>
    <property type="match status" value="1"/>
</dbReference>
<accession>A0A926N6J2</accession>
<dbReference type="InterPro" id="IPR000836">
    <property type="entry name" value="PRTase_dom"/>
</dbReference>
<organism evidence="3 4">
    <name type="scientific">Polycladospora coralii</name>
    <dbReference type="NCBI Taxonomy" id="2771432"/>
    <lineage>
        <taxon>Bacteria</taxon>
        <taxon>Bacillati</taxon>
        <taxon>Bacillota</taxon>
        <taxon>Bacilli</taxon>
        <taxon>Bacillales</taxon>
        <taxon>Thermoactinomycetaceae</taxon>
        <taxon>Polycladospora</taxon>
    </lineage>
</organism>
<evidence type="ECO:0000313" key="4">
    <source>
        <dbReference type="Proteomes" id="UP000661691"/>
    </source>
</evidence>
<reference evidence="3" key="1">
    <citation type="submission" date="2020-09" db="EMBL/GenBank/DDBJ databases">
        <title>A novel bacterium of genus Hazenella, isolated from South China Sea.</title>
        <authorList>
            <person name="Huang H."/>
            <person name="Mo K."/>
            <person name="Hu Y."/>
        </authorList>
    </citation>
    <scope>NUCLEOTIDE SEQUENCE</scope>
    <source>
        <strain evidence="3">IB182357</strain>
    </source>
</reference>
<dbReference type="CDD" id="cd06223">
    <property type="entry name" value="PRTases_typeI"/>
    <property type="match status" value="1"/>
</dbReference>
<sequence length="172" mass="19849">MQVAYFERVKNRSSVRYTTFTRQQLHMFKYNGMEVLARPMALMMAETIYNHYKQVQFGCVTYVPMDENKQKQRGYNQAHLLALEISKRISVPMYALLARTAPSEAQSKKSRVERLKIGKGVFIGREDMEFAFSKQTVLLIDDVYTTGATIRACTQVLKDQGAEHVYAITFAR</sequence>
<dbReference type="EMBL" id="JACXAH010000008">
    <property type="protein sequence ID" value="MBD1372191.1"/>
    <property type="molecule type" value="Genomic_DNA"/>
</dbReference>
<dbReference type="InterPro" id="IPR029057">
    <property type="entry name" value="PRTase-like"/>
</dbReference>
<dbReference type="Proteomes" id="UP000661691">
    <property type="component" value="Unassembled WGS sequence"/>
</dbReference>
<evidence type="ECO:0000259" key="2">
    <source>
        <dbReference type="Pfam" id="PF00156"/>
    </source>
</evidence>
<comment type="similarity">
    <text evidence="1">Belongs to the ComF/GntX family.</text>
</comment>
<gene>
    <name evidence="3" type="ORF">IC620_07420</name>
</gene>
<proteinExistence type="inferred from homology"/>
<dbReference type="RefSeq" id="WP_191141894.1">
    <property type="nucleotide sequence ID" value="NZ_JACXAH010000008.1"/>
</dbReference>
<evidence type="ECO:0000313" key="3">
    <source>
        <dbReference type="EMBL" id="MBD1372191.1"/>
    </source>
</evidence>
<dbReference type="InterPro" id="IPR051910">
    <property type="entry name" value="ComF/GntX_DNA_util-trans"/>
</dbReference>